<dbReference type="PROSITE" id="PS00022">
    <property type="entry name" value="EGF_1"/>
    <property type="match status" value="1"/>
</dbReference>
<evidence type="ECO:0000259" key="3">
    <source>
        <dbReference type="PROSITE" id="PS50025"/>
    </source>
</evidence>
<dbReference type="SUPFAM" id="SSF49899">
    <property type="entry name" value="Concanavalin A-like lectins/glucanases"/>
    <property type="match status" value="2"/>
</dbReference>
<evidence type="ECO:0000313" key="6">
    <source>
        <dbReference type="WBParaSite" id="nRc.2.0.1.t28251-RA"/>
    </source>
</evidence>
<dbReference type="WBParaSite" id="nRc.2.0.1.t28251-RA">
    <property type="protein sequence ID" value="nRc.2.0.1.t28251-RA"/>
    <property type="gene ID" value="nRc.2.0.1.g28251"/>
</dbReference>
<reference evidence="6" key="1">
    <citation type="submission" date="2022-11" db="UniProtKB">
        <authorList>
            <consortium name="WormBaseParasite"/>
        </authorList>
    </citation>
    <scope>IDENTIFICATION</scope>
</reference>
<dbReference type="PROSITE" id="PS50026">
    <property type="entry name" value="EGF_3"/>
    <property type="match status" value="1"/>
</dbReference>
<feature type="domain" description="Laminin G" evidence="3">
    <location>
        <begin position="1"/>
        <end position="170"/>
    </location>
</feature>
<dbReference type="CDD" id="cd00110">
    <property type="entry name" value="LamG"/>
    <property type="match status" value="2"/>
</dbReference>
<dbReference type="GO" id="GO:0016020">
    <property type="term" value="C:membrane"/>
    <property type="evidence" value="ECO:0007669"/>
    <property type="project" value="UniProtKB-SubCell"/>
</dbReference>
<dbReference type="SMART" id="SM00282">
    <property type="entry name" value="LamG"/>
    <property type="match status" value="2"/>
</dbReference>
<comment type="caution">
    <text evidence="2">Lacks conserved residue(s) required for the propagation of feature annotation.</text>
</comment>
<accession>A0A915JQS4</accession>
<feature type="domain" description="EGF-like" evidence="4">
    <location>
        <begin position="188"/>
        <end position="219"/>
    </location>
</feature>
<dbReference type="PANTHER" id="PTHR15036">
    <property type="entry name" value="PIKACHURIN-LIKE PROTEIN"/>
    <property type="match status" value="1"/>
</dbReference>
<dbReference type="PROSITE" id="PS01186">
    <property type="entry name" value="EGF_2"/>
    <property type="match status" value="1"/>
</dbReference>
<dbReference type="InterPro" id="IPR056448">
    <property type="entry name" value="EGF_Hmr-1"/>
</dbReference>
<sequence length="484" mass="53181">MRERRPFDYAVPDLLAVEIRDGRLRVKVNLGTVSTWISLNSSGIVNDGEWHVVDIVANRLRYEVTLDHCSNVKSDHFVPFGQPGRVSTLEYKALTSSCKIIATAAGSNEQLNVDEPLQLGGVALVDGDLYAGSLTRESFIGCIRNLLINGELFDLGDQGVLHAENSNVGCNLTPPVCEWVEPGPQEAPQSYCVRGECVVSMSGNKKCVCETGWHGPRCDKESMWKSFEPSSFVQYAFYDSNVLSPLHSNIRVLFIPKQTDAGDLVKLRGSTFQQNMRMGLNNKHIDYSYTFGLDSTTFGLTSPVNLPLSFNTSYLLDVERHGLYSRLTVDGLTIEPYSTYRIGAPDEPFYMNFDKQGFILGAGSVPPSSQNDFVGCIKELYVNDLFLSPGDSGDDVRVLTKENVYNVCTTFPTCQMSNVQCPPPLICVDFWKGPFCTCPAHMSPLLADDGTVYGCGSMAQYLHVGVTRSAIAAILICFVSLLGA</sequence>
<dbReference type="InterPro" id="IPR001791">
    <property type="entry name" value="Laminin_G"/>
</dbReference>
<feature type="disulfide bond" evidence="2">
    <location>
        <begin position="209"/>
        <end position="218"/>
    </location>
</feature>
<evidence type="ECO:0000259" key="4">
    <source>
        <dbReference type="PROSITE" id="PS50026"/>
    </source>
</evidence>
<dbReference type="PANTHER" id="PTHR15036:SF85">
    <property type="entry name" value="SP2353, ISOFORM A"/>
    <property type="match status" value="1"/>
</dbReference>
<dbReference type="PROSITE" id="PS50025">
    <property type="entry name" value="LAM_G_DOMAIN"/>
    <property type="match status" value="1"/>
</dbReference>
<proteinExistence type="predicted"/>
<evidence type="ECO:0000256" key="1">
    <source>
        <dbReference type="ARBA" id="ARBA00023157"/>
    </source>
</evidence>
<dbReference type="Pfam" id="PF02210">
    <property type="entry name" value="Laminin_G_2"/>
    <property type="match status" value="1"/>
</dbReference>
<organism evidence="5 6">
    <name type="scientific">Romanomermis culicivorax</name>
    <name type="common">Nematode worm</name>
    <dbReference type="NCBI Taxonomy" id="13658"/>
    <lineage>
        <taxon>Eukaryota</taxon>
        <taxon>Metazoa</taxon>
        <taxon>Ecdysozoa</taxon>
        <taxon>Nematoda</taxon>
        <taxon>Enoplea</taxon>
        <taxon>Dorylaimia</taxon>
        <taxon>Mermithida</taxon>
        <taxon>Mermithoidea</taxon>
        <taxon>Mermithidae</taxon>
        <taxon>Romanomermis</taxon>
    </lineage>
</organism>
<dbReference type="Gene3D" id="2.60.120.200">
    <property type="match status" value="2"/>
</dbReference>
<dbReference type="AlphaFoldDB" id="A0A915JQS4"/>
<dbReference type="InterPro" id="IPR050372">
    <property type="entry name" value="Neurexin-related_CASP"/>
</dbReference>
<dbReference type="InterPro" id="IPR013320">
    <property type="entry name" value="ConA-like_dom_sf"/>
</dbReference>
<evidence type="ECO:0000256" key="2">
    <source>
        <dbReference type="PROSITE-ProRule" id="PRU00076"/>
    </source>
</evidence>
<keyword evidence="5" id="KW-1185">Reference proteome</keyword>
<protein>
    <submittedName>
        <fullName evidence="6">Uncharacterized protein</fullName>
    </submittedName>
</protein>
<dbReference type="Pfam" id="PF24613">
    <property type="entry name" value="EGF_Hmr-1"/>
    <property type="match status" value="1"/>
</dbReference>
<dbReference type="Gene3D" id="2.10.25.10">
    <property type="entry name" value="Laminin"/>
    <property type="match status" value="1"/>
</dbReference>
<dbReference type="Proteomes" id="UP000887565">
    <property type="component" value="Unplaced"/>
</dbReference>
<evidence type="ECO:0000313" key="5">
    <source>
        <dbReference type="Proteomes" id="UP000887565"/>
    </source>
</evidence>
<name>A0A915JQS4_ROMCU</name>
<dbReference type="InterPro" id="IPR000742">
    <property type="entry name" value="EGF"/>
</dbReference>
<keyword evidence="2" id="KW-0245">EGF-like domain</keyword>
<keyword evidence="1 2" id="KW-1015">Disulfide bond</keyword>